<gene>
    <name evidence="1" type="ORF">E2C01_048181</name>
</gene>
<protein>
    <submittedName>
        <fullName evidence="1">Uncharacterized protein</fullName>
    </submittedName>
</protein>
<sequence length="67" mass="7439">MEKWNALNDEVVAAHNVHSFKEKLDKCRYGDKRLSLACTLYSITRVGQNRGEKKKVLSSEATGGGEA</sequence>
<dbReference type="EMBL" id="VSRR010012231">
    <property type="protein sequence ID" value="MPC54271.1"/>
    <property type="molecule type" value="Genomic_DNA"/>
</dbReference>
<organism evidence="1 2">
    <name type="scientific">Portunus trituberculatus</name>
    <name type="common">Swimming crab</name>
    <name type="synonym">Neptunus trituberculatus</name>
    <dbReference type="NCBI Taxonomy" id="210409"/>
    <lineage>
        <taxon>Eukaryota</taxon>
        <taxon>Metazoa</taxon>
        <taxon>Ecdysozoa</taxon>
        <taxon>Arthropoda</taxon>
        <taxon>Crustacea</taxon>
        <taxon>Multicrustacea</taxon>
        <taxon>Malacostraca</taxon>
        <taxon>Eumalacostraca</taxon>
        <taxon>Eucarida</taxon>
        <taxon>Decapoda</taxon>
        <taxon>Pleocyemata</taxon>
        <taxon>Brachyura</taxon>
        <taxon>Eubrachyura</taxon>
        <taxon>Portunoidea</taxon>
        <taxon>Portunidae</taxon>
        <taxon>Portuninae</taxon>
        <taxon>Portunus</taxon>
    </lineage>
</organism>
<dbReference type="AlphaFoldDB" id="A0A5B7G305"/>
<name>A0A5B7G305_PORTR</name>
<proteinExistence type="predicted"/>
<dbReference type="Proteomes" id="UP000324222">
    <property type="component" value="Unassembled WGS sequence"/>
</dbReference>
<comment type="caution">
    <text evidence="1">The sequence shown here is derived from an EMBL/GenBank/DDBJ whole genome shotgun (WGS) entry which is preliminary data.</text>
</comment>
<accession>A0A5B7G305</accession>
<reference evidence="1 2" key="1">
    <citation type="submission" date="2019-05" db="EMBL/GenBank/DDBJ databases">
        <title>Another draft genome of Portunus trituberculatus and its Hox gene families provides insights of decapod evolution.</title>
        <authorList>
            <person name="Jeong J.-H."/>
            <person name="Song I."/>
            <person name="Kim S."/>
            <person name="Choi T."/>
            <person name="Kim D."/>
            <person name="Ryu S."/>
            <person name="Kim W."/>
        </authorList>
    </citation>
    <scope>NUCLEOTIDE SEQUENCE [LARGE SCALE GENOMIC DNA]</scope>
    <source>
        <tissue evidence="1">Muscle</tissue>
    </source>
</reference>
<evidence type="ECO:0000313" key="1">
    <source>
        <dbReference type="EMBL" id="MPC54271.1"/>
    </source>
</evidence>
<evidence type="ECO:0000313" key="2">
    <source>
        <dbReference type="Proteomes" id="UP000324222"/>
    </source>
</evidence>
<keyword evidence="2" id="KW-1185">Reference proteome</keyword>